<dbReference type="Proteomes" id="UP000501945">
    <property type="component" value="Chromosome"/>
</dbReference>
<reference evidence="1 2" key="1">
    <citation type="submission" date="2019-12" db="EMBL/GenBank/DDBJ databases">
        <title>Whole genome sequences of Lactococcus raffinolactis strains isolated from sewage.</title>
        <authorList>
            <person name="Ybazeta G."/>
            <person name="Ross M."/>
            <person name="Brabant-Kirwan D."/>
            <person name="Saleh M."/>
            <person name="Dillon J.A."/>
            <person name="Splinter K."/>
            <person name="Nokhbeh R."/>
        </authorList>
    </citation>
    <scope>NUCLEOTIDE SEQUENCE [LARGE SCALE GENOMIC DNA]</scope>
    <source>
        <strain evidence="1 2">Lr_19_5</strain>
    </source>
</reference>
<dbReference type="SUPFAM" id="SSF54001">
    <property type="entry name" value="Cysteine proteinases"/>
    <property type="match status" value="1"/>
</dbReference>
<protein>
    <recommendedName>
        <fullName evidence="3">DUF3857 domain-containing protein</fullName>
    </recommendedName>
</protein>
<gene>
    <name evidence="1" type="ORF">GU336_07045</name>
</gene>
<evidence type="ECO:0000313" key="1">
    <source>
        <dbReference type="EMBL" id="QIW53915.1"/>
    </source>
</evidence>
<name>A0A6H0UHT3_9LACT</name>
<sequence>MEKTYTRFEHYSGDRTYQNEQLVEQALANSDFDQAATQGKGFCRLLDKAYIFQDEKLSEYSIVIYTLDEPGLLDSAAKREYVLSEHDEMIIHRMAVVRNGQYLDKADDVQIRILDHEEQGGRGFLTNRKKLSLIIKDLHLQDILIFENTLVSHAPQAGLKRDFKHVYQEFPDPFWFYDRYVLRTVNQTSQVMTYKSCFFRDAQHQVIDPIAIDLPIGESYVFEADNFTTDYDPKLEVRPFIDFATKASYSKVSDAAYQIYEKVISQNSTWLETSAPDLLVELAQHETLDEKIRFVIEFVQNSIYYVYDAEIMDGHEPQEPQITYESKQGDCKAKTVLLKSLLDYLDIASTCVLVNYEADYFIPFYCPSPSNFNHVILKIAYQGRHYFVDATSRNQFGFLQYRSVPEFMYYLPIEPQADLQFREPFWHQNYLVEETVTCMVTEGVGQIDHTLLLRRQNADAIRQMFKNESETYLFNCYTTSLYYNMCLTDNFSEKELSEYFTDSKIAIVSDNQDLNELQIQHDVTLLKPYTVRIGKKEYLNYWDRTYLDDKARDFNSRDLPFWLSHAREKLTFELRTDRKINDKEKVTLQECKIDSDFLCYQTTKAVDKHGARMTIDYSVKTNAAIKGEELANYLSSDKKIRDNNFGMTIDLFEQGFFDKLKKSFVKK</sequence>
<dbReference type="EMBL" id="CP047616">
    <property type="protein sequence ID" value="QIW53915.1"/>
    <property type="molecule type" value="Genomic_DNA"/>
</dbReference>
<dbReference type="RefSeq" id="WP_167838771.1">
    <property type="nucleotide sequence ID" value="NZ_CP047616.1"/>
</dbReference>
<evidence type="ECO:0008006" key="3">
    <source>
        <dbReference type="Google" id="ProtNLM"/>
    </source>
</evidence>
<dbReference type="Gene3D" id="3.10.620.30">
    <property type="match status" value="1"/>
</dbReference>
<evidence type="ECO:0000313" key="2">
    <source>
        <dbReference type="Proteomes" id="UP000501945"/>
    </source>
</evidence>
<organism evidence="1 2">
    <name type="scientific">Pseudolactococcus raffinolactis</name>
    <dbReference type="NCBI Taxonomy" id="1366"/>
    <lineage>
        <taxon>Bacteria</taxon>
        <taxon>Bacillati</taxon>
        <taxon>Bacillota</taxon>
        <taxon>Bacilli</taxon>
        <taxon>Lactobacillales</taxon>
        <taxon>Streptococcaceae</taxon>
        <taxon>Pseudolactococcus</taxon>
    </lineage>
</organism>
<dbReference type="InterPro" id="IPR038765">
    <property type="entry name" value="Papain-like_cys_pep_sf"/>
</dbReference>
<proteinExistence type="predicted"/>
<dbReference type="AlphaFoldDB" id="A0A6H0UHT3"/>
<accession>A0A6H0UHT3</accession>